<dbReference type="PANTHER" id="PTHR10953:SF102">
    <property type="entry name" value="ADENYLYLTRANSFERASE AND SULFURTRANSFERASE MOCS3"/>
    <property type="match status" value="1"/>
</dbReference>
<dbReference type="PANTHER" id="PTHR10953">
    <property type="entry name" value="UBIQUITIN-ACTIVATING ENZYME E1"/>
    <property type="match status" value="1"/>
</dbReference>
<dbReference type="EMBL" id="CCWP01000048">
    <property type="protein sequence ID" value="CEF06119.1"/>
    <property type="molecule type" value="Genomic_DNA"/>
</dbReference>
<dbReference type="Pfam" id="PF00899">
    <property type="entry name" value="ThiF"/>
    <property type="match status" value="1"/>
</dbReference>
<name>A0ABM9R796_BIFLI</name>
<keyword evidence="2" id="KW-0548">Nucleotidyltransferase</keyword>
<dbReference type="GO" id="GO:0016779">
    <property type="term" value="F:nucleotidyltransferase activity"/>
    <property type="evidence" value="ECO:0007669"/>
    <property type="project" value="UniProtKB-KW"/>
</dbReference>
<feature type="domain" description="THIF-type NAD/FAD binding fold" evidence="1">
    <location>
        <begin position="125"/>
        <end position="350"/>
    </location>
</feature>
<comment type="caution">
    <text evidence="2">The sequence shown here is derived from an EMBL/GenBank/DDBJ whole genome shotgun (WGS) entry which is preliminary data.</text>
</comment>
<sequence length="356" mass="39471">MGKQYILNEVAYAHLTPSKRLHIALPHEENVMFEEKDSDVILTILNIFKNPATVDDVSTALLDTPYEVDDIASLVQRLFENNVIKEYKDITALDTTLTPKQLAKYDRQLRNYAVLPNFTINDAIKQQERLDAASILILGAGGIGSYLAIGLAQIGVGTLHLIDFDEIELSNTSRQVLYREKDVGKSKIEVAVKNLTEVAPDATVVGHNLEVTSVNSLTEELKSDQFDLIAVCADKPLGKLVYIVDEFSKLSGTPVLYGGPYADSKIFLGPLIIPGKTKSYSELVPSSYVDTSNPKVASINEYRETAIVDTDNALAAKMMEVEIIKYIGKLMDPSVVERQIVLDTWNWSFHDGQFSK</sequence>
<dbReference type="Proteomes" id="UP000043107">
    <property type="component" value="Unassembled WGS sequence"/>
</dbReference>
<dbReference type="InterPro" id="IPR000594">
    <property type="entry name" value="ThiF_NAD_FAD-bd"/>
</dbReference>
<accession>A0ABM9R796</accession>
<dbReference type="InterPro" id="IPR045886">
    <property type="entry name" value="ThiF/MoeB/HesA"/>
</dbReference>
<reference evidence="2 3" key="1">
    <citation type="submission" date="2014-09" db="EMBL/GenBank/DDBJ databases">
        <authorList>
            <person name="Bertelli C."/>
        </authorList>
    </citation>
    <scope>NUCLEOTIDE SEQUENCE [LARGE SCALE GENOMIC DNA]</scope>
    <source>
        <strain evidence="2 3">BIC1401111250</strain>
    </source>
</reference>
<dbReference type="InterPro" id="IPR035985">
    <property type="entry name" value="Ubiquitin-activating_enz"/>
</dbReference>
<organism evidence="2 3">
    <name type="scientific">Bifidobacterium longum subsp. infantis</name>
    <dbReference type="NCBI Taxonomy" id="1682"/>
    <lineage>
        <taxon>Bacteria</taxon>
        <taxon>Bacillati</taxon>
        <taxon>Actinomycetota</taxon>
        <taxon>Actinomycetes</taxon>
        <taxon>Bifidobacteriales</taxon>
        <taxon>Bifidobacteriaceae</taxon>
        <taxon>Bifidobacterium</taxon>
    </lineage>
</organism>
<dbReference type="RefSeq" id="WP_012578419.1">
    <property type="nucleotide sequence ID" value="NZ_CBCRZZ010000016.1"/>
</dbReference>
<evidence type="ECO:0000313" key="3">
    <source>
        <dbReference type="Proteomes" id="UP000043107"/>
    </source>
</evidence>
<evidence type="ECO:0000259" key="1">
    <source>
        <dbReference type="Pfam" id="PF00899"/>
    </source>
</evidence>
<proteinExistence type="predicted"/>
<gene>
    <name evidence="2" type="primary">moeZ_2</name>
    <name evidence="2" type="ORF">BLIC_c02327</name>
</gene>
<evidence type="ECO:0000313" key="2">
    <source>
        <dbReference type="EMBL" id="CEF06119.1"/>
    </source>
</evidence>
<dbReference type="Gene3D" id="3.40.50.720">
    <property type="entry name" value="NAD(P)-binding Rossmann-like Domain"/>
    <property type="match status" value="1"/>
</dbReference>
<keyword evidence="3" id="KW-1185">Reference proteome</keyword>
<protein>
    <submittedName>
        <fullName evidence="2">Adenylyltransferase/sulfurtransferase MoeZ</fullName>
    </submittedName>
</protein>
<keyword evidence="2" id="KW-0808">Transferase</keyword>
<dbReference type="SUPFAM" id="SSF69572">
    <property type="entry name" value="Activating enzymes of the ubiquitin-like proteins"/>
    <property type="match status" value="1"/>
</dbReference>